<comment type="caution">
    <text evidence="1">The sequence shown here is derived from an EMBL/GenBank/DDBJ whole genome shotgun (WGS) entry which is preliminary data.</text>
</comment>
<evidence type="ECO:0008006" key="3">
    <source>
        <dbReference type="Google" id="ProtNLM"/>
    </source>
</evidence>
<protein>
    <recommendedName>
        <fullName evidence="3">STAS/SEC14 domain-containing protein</fullName>
    </recommendedName>
</protein>
<name>A0A558BXE1_9BACT</name>
<gene>
    <name evidence="1" type="ORF">FNT36_06920</name>
</gene>
<dbReference type="RefSeq" id="WP_144845823.1">
    <property type="nucleotide sequence ID" value="NZ_VMRJ01000002.1"/>
</dbReference>
<dbReference type="OrthoDB" id="893408at2"/>
<proteinExistence type="predicted"/>
<evidence type="ECO:0000313" key="1">
    <source>
        <dbReference type="EMBL" id="TVT41187.1"/>
    </source>
</evidence>
<dbReference type="EMBL" id="VMRJ01000002">
    <property type="protein sequence ID" value="TVT41187.1"/>
    <property type="molecule type" value="Genomic_DNA"/>
</dbReference>
<evidence type="ECO:0000313" key="2">
    <source>
        <dbReference type="Proteomes" id="UP000317624"/>
    </source>
</evidence>
<keyword evidence="2" id="KW-1185">Reference proteome</keyword>
<accession>A0A558BXE1</accession>
<dbReference type="Proteomes" id="UP000317624">
    <property type="component" value="Unassembled WGS sequence"/>
</dbReference>
<sequence>MTAALPALFKNTAGQLTADPAGFLRMDWSGAARTLADTQGLLTTMAQTLQQRGWAKVLANQTLMQSFSPAEQAWIQEWLPRAVHEGGYRFGAIVVSTDTYARLATAYITTNVGGLPLRYRSFDDTAQAIAWLQRVG</sequence>
<organism evidence="1 2">
    <name type="scientific">Hymenobacter setariae</name>
    <dbReference type="NCBI Taxonomy" id="2594794"/>
    <lineage>
        <taxon>Bacteria</taxon>
        <taxon>Pseudomonadati</taxon>
        <taxon>Bacteroidota</taxon>
        <taxon>Cytophagia</taxon>
        <taxon>Cytophagales</taxon>
        <taxon>Hymenobacteraceae</taxon>
        <taxon>Hymenobacter</taxon>
    </lineage>
</organism>
<dbReference type="AlphaFoldDB" id="A0A558BXE1"/>
<reference evidence="1 2" key="1">
    <citation type="submission" date="2019-07" db="EMBL/GenBank/DDBJ databases">
        <title>Hymenobacter sp. straun FUR1 Genome sequencing and assembly.</title>
        <authorList>
            <person name="Chhetri G."/>
        </authorList>
    </citation>
    <scope>NUCLEOTIDE SEQUENCE [LARGE SCALE GENOMIC DNA]</scope>
    <source>
        <strain evidence="1 2">Fur1</strain>
    </source>
</reference>